<comment type="subcellular location">
    <subcellularLocation>
        <location evidence="1">Nucleus</location>
    </subcellularLocation>
</comment>
<accession>A0A2K5PVC7</accession>
<keyword evidence="2" id="KW-0539">Nucleus</keyword>
<keyword evidence="3" id="KW-0694">RNA-binding</keyword>
<protein>
    <recommendedName>
        <fullName evidence="4">RRM domain-containing protein</fullName>
    </recommendedName>
</protein>
<dbReference type="InterPro" id="IPR012677">
    <property type="entry name" value="Nucleotide-bd_a/b_plait_sf"/>
</dbReference>
<dbReference type="Pfam" id="PF00076">
    <property type="entry name" value="RRM_1"/>
    <property type="match status" value="1"/>
</dbReference>
<keyword evidence="6" id="KW-1185">Reference proteome</keyword>
<organism evidence="5 6">
    <name type="scientific">Cebus imitator</name>
    <name type="common">Panamanian white-faced capuchin</name>
    <name type="synonym">Cebus capucinus imitator</name>
    <dbReference type="NCBI Taxonomy" id="2715852"/>
    <lineage>
        <taxon>Eukaryota</taxon>
        <taxon>Metazoa</taxon>
        <taxon>Chordata</taxon>
        <taxon>Craniata</taxon>
        <taxon>Vertebrata</taxon>
        <taxon>Euteleostomi</taxon>
        <taxon>Mammalia</taxon>
        <taxon>Eutheria</taxon>
        <taxon>Euarchontoglires</taxon>
        <taxon>Primates</taxon>
        <taxon>Haplorrhini</taxon>
        <taxon>Platyrrhini</taxon>
        <taxon>Cebidae</taxon>
        <taxon>Cebinae</taxon>
        <taxon>Cebus</taxon>
    </lineage>
</organism>
<name>A0A2K5PVC7_CEBIM</name>
<dbReference type="GO" id="GO:0000785">
    <property type="term" value="C:chromatin"/>
    <property type="evidence" value="ECO:0007669"/>
    <property type="project" value="TreeGrafter"/>
</dbReference>
<evidence type="ECO:0000256" key="1">
    <source>
        <dbReference type="ARBA" id="ARBA00004123"/>
    </source>
</evidence>
<feature type="domain" description="RRM" evidence="4">
    <location>
        <begin position="24"/>
        <end position="88"/>
    </location>
</feature>
<evidence type="ECO:0000256" key="2">
    <source>
        <dbReference type="ARBA" id="ARBA00023242"/>
    </source>
</evidence>
<dbReference type="PANTHER" id="PTHR48033">
    <property type="entry name" value="RNA-BINDING (RRM/RBD/RNP MOTIFS) FAMILY PROTEIN"/>
    <property type="match status" value="1"/>
</dbReference>
<evidence type="ECO:0000313" key="6">
    <source>
        <dbReference type="Proteomes" id="UP000233040"/>
    </source>
</evidence>
<dbReference type="Gene3D" id="3.30.70.330">
    <property type="match status" value="1"/>
</dbReference>
<dbReference type="STRING" id="9516.ENSCCAP00000007600"/>
<dbReference type="GeneTree" id="ENSGT00940000158010"/>
<dbReference type="OMA" id="REEXPEE"/>
<dbReference type="InterPro" id="IPR000504">
    <property type="entry name" value="RRM_dom"/>
</dbReference>
<evidence type="ECO:0000256" key="3">
    <source>
        <dbReference type="PROSITE-ProRule" id="PRU00176"/>
    </source>
</evidence>
<dbReference type="SUPFAM" id="SSF54928">
    <property type="entry name" value="RNA-binding domain, RBD"/>
    <property type="match status" value="1"/>
</dbReference>
<dbReference type="AlphaFoldDB" id="A0A2K5PVC7"/>
<dbReference type="Ensembl" id="ENSCCAT00000024977.1">
    <property type="protein sequence ID" value="ENSCCAP00000007600.1"/>
    <property type="gene ID" value="ENSCCAG00000021563.1"/>
</dbReference>
<reference evidence="5" key="1">
    <citation type="submission" date="2025-08" db="UniProtKB">
        <authorList>
            <consortium name="Ensembl"/>
        </authorList>
    </citation>
    <scope>IDENTIFICATION</scope>
</reference>
<sequence length="163" mass="18768">QKHKLNGKVIDPKRAKAMKTKGLKIREYFGDFGEMESLELPMGNKTIKKHGFCFITFKEEELVKKIREKKYHNVGLSKCEIKVAMSKEQYQGGLAERARGRGGGPSQKWNQGYSNYGNYPCNSQGCGGYRGYDYTSYNYYGYGDYSTRVVSRRDEHQNSFKSH</sequence>
<dbReference type="InterPro" id="IPR035979">
    <property type="entry name" value="RBD_domain_sf"/>
</dbReference>
<dbReference type="PANTHER" id="PTHR48033:SF3">
    <property type="entry name" value="HETEROGENEOUS NUCLEAR RIBONUCLEOPROTEIN D0"/>
    <property type="match status" value="1"/>
</dbReference>
<dbReference type="GO" id="GO:0005654">
    <property type="term" value="C:nucleoplasm"/>
    <property type="evidence" value="ECO:0007669"/>
    <property type="project" value="TreeGrafter"/>
</dbReference>
<dbReference type="GO" id="GO:0010468">
    <property type="term" value="P:regulation of gene expression"/>
    <property type="evidence" value="ECO:0007669"/>
    <property type="project" value="TreeGrafter"/>
</dbReference>
<evidence type="ECO:0000313" key="5">
    <source>
        <dbReference type="Ensembl" id="ENSCCAP00000007600.1"/>
    </source>
</evidence>
<dbReference type="GO" id="GO:0003723">
    <property type="term" value="F:RNA binding"/>
    <property type="evidence" value="ECO:0007669"/>
    <property type="project" value="UniProtKB-UniRule"/>
</dbReference>
<evidence type="ECO:0000259" key="4">
    <source>
        <dbReference type="PROSITE" id="PS50102"/>
    </source>
</evidence>
<proteinExistence type="predicted"/>
<dbReference type="PROSITE" id="PS50102">
    <property type="entry name" value="RRM"/>
    <property type="match status" value="1"/>
</dbReference>
<dbReference type="Proteomes" id="UP000233040">
    <property type="component" value="Unassembled WGS sequence"/>
</dbReference>
<reference evidence="5" key="2">
    <citation type="submission" date="2025-09" db="UniProtKB">
        <authorList>
            <consortium name="Ensembl"/>
        </authorList>
    </citation>
    <scope>IDENTIFICATION</scope>
</reference>